<dbReference type="RefSeq" id="WP_126151212.1">
    <property type="nucleotide sequence ID" value="NZ_JBHTMH010000005.1"/>
</dbReference>
<sequence length="95" mass="10997">MRVRWTIPALRDLEEIGDYVAAESPTAAFRLVNALYERTERIRADNPSASRMGRVKDTRELVFADLPYIVAYRIRDDVEVLAVMHTARDWPEDFG</sequence>
<name>A0A447IDP3_9HYPH</name>
<evidence type="ECO:0000256" key="2">
    <source>
        <dbReference type="ARBA" id="ARBA00022649"/>
    </source>
</evidence>
<gene>
    <name evidence="3" type="ORF">DEVEQU_02733</name>
</gene>
<comment type="similarity">
    <text evidence="1">Belongs to the RelE toxin family.</text>
</comment>
<keyword evidence="2" id="KW-1277">Toxin-antitoxin system</keyword>
<evidence type="ECO:0000313" key="4">
    <source>
        <dbReference type="Proteomes" id="UP000268844"/>
    </source>
</evidence>
<protein>
    <submittedName>
        <fullName evidence="3">Plasmid stabilization system protein</fullName>
    </submittedName>
</protein>
<dbReference type="InterPro" id="IPR035093">
    <property type="entry name" value="RelE/ParE_toxin_dom_sf"/>
</dbReference>
<dbReference type="AlphaFoldDB" id="A0A447IDP3"/>
<proteinExistence type="inferred from homology"/>
<dbReference type="Pfam" id="PF05016">
    <property type="entry name" value="ParE_toxin"/>
    <property type="match status" value="1"/>
</dbReference>
<dbReference type="PANTHER" id="PTHR33755">
    <property type="entry name" value="TOXIN PARE1-RELATED"/>
    <property type="match status" value="1"/>
</dbReference>
<evidence type="ECO:0000313" key="3">
    <source>
        <dbReference type="EMBL" id="VDS05591.1"/>
    </source>
</evidence>
<dbReference type="EMBL" id="UZWD01000034">
    <property type="protein sequence ID" value="VDS05591.1"/>
    <property type="molecule type" value="Genomic_DNA"/>
</dbReference>
<dbReference type="Gene3D" id="3.30.2310.20">
    <property type="entry name" value="RelE-like"/>
    <property type="match status" value="1"/>
</dbReference>
<dbReference type="InterPro" id="IPR051803">
    <property type="entry name" value="TA_system_RelE-like_toxin"/>
</dbReference>
<dbReference type="InterPro" id="IPR007712">
    <property type="entry name" value="RelE/ParE_toxin"/>
</dbReference>
<dbReference type="PANTHER" id="PTHR33755:SF6">
    <property type="entry name" value="PLASMID STABILIZATION SYSTEM PROTEIN"/>
    <property type="match status" value="1"/>
</dbReference>
<dbReference type="Proteomes" id="UP000268844">
    <property type="component" value="Unassembled WGS sequence"/>
</dbReference>
<dbReference type="NCBIfam" id="TIGR02385">
    <property type="entry name" value="RelE_StbE"/>
    <property type="match status" value="1"/>
</dbReference>
<reference evidence="3 4" key="1">
    <citation type="submission" date="2018-12" db="EMBL/GenBank/DDBJ databases">
        <authorList>
            <person name="Criscuolo A."/>
        </authorList>
    </citation>
    <scope>NUCLEOTIDE SEQUENCE [LARGE SCALE GENOMIC DNA]</scope>
    <source>
        <strain evidence="3">ACIP1116281</strain>
    </source>
</reference>
<organism evidence="3 4">
    <name type="scientific">Devosia equisanguinis</name>
    <dbReference type="NCBI Taxonomy" id="2490941"/>
    <lineage>
        <taxon>Bacteria</taxon>
        <taxon>Pseudomonadati</taxon>
        <taxon>Pseudomonadota</taxon>
        <taxon>Alphaproteobacteria</taxon>
        <taxon>Hyphomicrobiales</taxon>
        <taxon>Devosiaceae</taxon>
        <taxon>Devosia</taxon>
    </lineage>
</organism>
<dbReference type="OrthoDB" id="595470at2"/>
<accession>A0A447IDP3</accession>
<evidence type="ECO:0000256" key="1">
    <source>
        <dbReference type="ARBA" id="ARBA00006226"/>
    </source>
</evidence>
<keyword evidence="4" id="KW-1185">Reference proteome</keyword>